<gene>
    <name evidence="2" type="ORF">TRIATDRAFT_188319</name>
</gene>
<dbReference type="OMA" id="GFYWSCA"/>
<reference evidence="2 3" key="1">
    <citation type="journal article" date="2011" name="Genome Biol.">
        <title>Comparative genome sequence analysis underscores mycoparasitism as the ancestral life style of Trichoderma.</title>
        <authorList>
            <person name="Kubicek C.P."/>
            <person name="Herrera-Estrella A."/>
            <person name="Seidl-Seiboth V."/>
            <person name="Martinez D.A."/>
            <person name="Druzhinina I.S."/>
            <person name="Thon M."/>
            <person name="Zeilinger S."/>
            <person name="Casas-Flores S."/>
            <person name="Horwitz B.A."/>
            <person name="Mukherjee P.K."/>
            <person name="Mukherjee M."/>
            <person name="Kredics L."/>
            <person name="Alcaraz L.D."/>
            <person name="Aerts A."/>
            <person name="Antal Z."/>
            <person name="Atanasova L."/>
            <person name="Cervantes-Badillo M.G."/>
            <person name="Challacombe J."/>
            <person name="Chertkov O."/>
            <person name="McCluskey K."/>
            <person name="Coulpier F."/>
            <person name="Deshpande N."/>
            <person name="von Doehren H."/>
            <person name="Ebbole D.J."/>
            <person name="Esquivel-Naranjo E.U."/>
            <person name="Fekete E."/>
            <person name="Flipphi M."/>
            <person name="Glaser F."/>
            <person name="Gomez-Rodriguez E.Y."/>
            <person name="Gruber S."/>
            <person name="Han C."/>
            <person name="Henrissat B."/>
            <person name="Hermosa R."/>
            <person name="Hernandez-Onate M."/>
            <person name="Karaffa L."/>
            <person name="Kosti I."/>
            <person name="Le Crom S."/>
            <person name="Lindquist E."/>
            <person name="Lucas S."/>
            <person name="Luebeck M."/>
            <person name="Luebeck P.S."/>
            <person name="Margeot A."/>
            <person name="Metz B."/>
            <person name="Misra M."/>
            <person name="Nevalainen H."/>
            <person name="Omann M."/>
            <person name="Packer N."/>
            <person name="Perrone G."/>
            <person name="Uresti-Rivera E.E."/>
            <person name="Salamov A."/>
            <person name="Schmoll M."/>
            <person name="Seiboth B."/>
            <person name="Shapiro H."/>
            <person name="Sukno S."/>
            <person name="Tamayo-Ramos J.A."/>
            <person name="Tisch D."/>
            <person name="Wiest A."/>
            <person name="Wilkinson H.H."/>
            <person name="Zhang M."/>
            <person name="Coutinho P.M."/>
            <person name="Kenerley C.M."/>
            <person name="Monte E."/>
            <person name="Baker S.E."/>
            <person name="Grigoriev I.V."/>
        </authorList>
    </citation>
    <scope>NUCLEOTIDE SEQUENCE [LARGE SCALE GENOMIC DNA]</scope>
    <source>
        <strain evidence="3">ATCC 20476 / IMI 206040</strain>
    </source>
</reference>
<dbReference type="HOGENOM" id="CLU_013754_0_0_1"/>
<dbReference type="InterPro" id="IPR046540">
    <property type="entry name" value="DMFA2_C"/>
</dbReference>
<protein>
    <recommendedName>
        <fullName evidence="1">N,N-dimethylformamidase beta subunit-like C-terminal domain-containing protein</fullName>
    </recommendedName>
</protein>
<name>G9NFX0_HYPAI</name>
<feature type="domain" description="N,N-dimethylformamidase beta subunit-like C-terminal" evidence="1">
    <location>
        <begin position="284"/>
        <end position="724"/>
    </location>
</feature>
<keyword evidence="3" id="KW-1185">Reference proteome</keyword>
<comment type="caution">
    <text evidence="2">The sequence shown here is derived from an EMBL/GenBank/DDBJ whole genome shotgun (WGS) entry which is preliminary data.</text>
</comment>
<dbReference type="Proteomes" id="UP000005426">
    <property type="component" value="Unassembled WGS sequence"/>
</dbReference>
<evidence type="ECO:0000313" key="2">
    <source>
        <dbReference type="EMBL" id="EHK50182.1"/>
    </source>
</evidence>
<evidence type="ECO:0000259" key="1">
    <source>
        <dbReference type="Pfam" id="PF20254"/>
    </source>
</evidence>
<dbReference type="STRING" id="452589.G9NFX0"/>
<evidence type="ECO:0000313" key="3">
    <source>
        <dbReference type="Proteomes" id="UP000005426"/>
    </source>
</evidence>
<sequence>MLESPPASNPPEIIGYVDPWIASPGSTIGVKVSSTEPDLNYHVTRLIHGPQGADTSGMKPEIISSVLPGSCKGRYQVAHPGSYAIISKRDYQVGTTGLEFSLYFQSHLVEAKHAQTLVSTLDVPAKTGYAAVLTAGGSFEFWIGTGKTVEVVSTGFKPDLKRWVELRFTIRRAEFEYEINPKSTFTDVPQPASSGRKTLDYEADITKPCILTLSAMFAVGPDEASNHAINFFNGRIDSPTMRSACSNNHTLAKWDFSLKIPTDSLVDVSGNRAGAEGRLINAPTRAVTGHDWDGMESDWTKAKYGYGAIHFHEDDLDDAAWETDFSITLPDNLRSGVYAIEIEAHNGSAKDTVPFYVRPTSATSAALGAKVAYIISTFTYLAYANEHVFDRAHLKDVVNTTWKAIPDKHAEKTVRRNDLGLSCYDLHNDRSGVIYSTSKRPILNMRPDYISWNFHRPRGLSADLLMLEFLEKSGIPYDVVCDHDLHTSGKASISRYGTIITGSHPEYHTVESLGAYSDFIKAGGNVMYLGGNGFYWSCATRDEFFHRVEIRRGGEGIRSFTCAGGDRIFSSNGQSGLLWRSRGLPANCLFGVGCCAEGPGPGVPYKQTDAGKDASFAWMFDGIGEDELLGEFGFGGGASGDEMDKCDYKIGSPRNTVVVATSTGHPDRFGMFPEDISFPFQNVLGTQTREVRSDVTYYETSGGGAVFSVGSINWLCSLGWNHFQNNIARLTGNVLKEFVHRHK</sequence>
<accession>G9NFX0</accession>
<organism evidence="2 3">
    <name type="scientific">Hypocrea atroviridis (strain ATCC 20476 / IMI 206040)</name>
    <name type="common">Trichoderma atroviride</name>
    <dbReference type="NCBI Taxonomy" id="452589"/>
    <lineage>
        <taxon>Eukaryota</taxon>
        <taxon>Fungi</taxon>
        <taxon>Dikarya</taxon>
        <taxon>Ascomycota</taxon>
        <taxon>Pezizomycotina</taxon>
        <taxon>Sordariomycetes</taxon>
        <taxon>Hypocreomycetidae</taxon>
        <taxon>Hypocreales</taxon>
        <taxon>Hypocreaceae</taxon>
        <taxon>Trichoderma</taxon>
    </lineage>
</organism>
<dbReference type="Pfam" id="PF20254">
    <property type="entry name" value="DMFA2_C"/>
    <property type="match status" value="1"/>
</dbReference>
<dbReference type="GeneID" id="25777271"/>
<proteinExistence type="predicted"/>
<dbReference type="KEGG" id="tatv:25777271"/>
<dbReference type="OrthoDB" id="4894890at2759"/>
<dbReference type="AlphaFoldDB" id="G9NFX0"/>
<dbReference type="eggNOG" id="ENOG502T934">
    <property type="taxonomic scope" value="Eukaryota"/>
</dbReference>
<dbReference type="EMBL" id="ABDG02000014">
    <property type="protein sequence ID" value="EHK50182.1"/>
    <property type="molecule type" value="Genomic_DNA"/>
</dbReference>